<keyword evidence="4 6" id="KW-0472">Membrane</keyword>
<evidence type="ECO:0000256" key="2">
    <source>
        <dbReference type="ARBA" id="ARBA00022692"/>
    </source>
</evidence>
<evidence type="ECO:0000256" key="5">
    <source>
        <dbReference type="SAM" id="MobiDB-lite"/>
    </source>
</evidence>
<feature type="transmembrane region" description="Helical" evidence="6">
    <location>
        <begin position="197"/>
        <end position="216"/>
    </location>
</feature>
<evidence type="ECO:0000313" key="8">
    <source>
        <dbReference type="Proteomes" id="UP001589718"/>
    </source>
</evidence>
<proteinExistence type="predicted"/>
<feature type="compositionally biased region" description="Low complexity" evidence="5">
    <location>
        <begin position="286"/>
        <end position="312"/>
    </location>
</feature>
<dbReference type="InterPro" id="IPR002657">
    <property type="entry name" value="BilAc:Na_symport/Acr3"/>
</dbReference>
<dbReference type="InterPro" id="IPR004710">
    <property type="entry name" value="Bilac:Na_transpt"/>
</dbReference>
<feature type="region of interest" description="Disordered" evidence="5">
    <location>
        <begin position="286"/>
        <end position="353"/>
    </location>
</feature>
<comment type="subcellular location">
    <subcellularLocation>
        <location evidence="1">Membrane</location>
        <topology evidence="1">Multi-pass membrane protein</topology>
    </subcellularLocation>
</comment>
<reference evidence="7 8" key="1">
    <citation type="submission" date="2024-09" db="EMBL/GenBank/DDBJ databases">
        <authorList>
            <person name="Sun Q."/>
            <person name="Mori K."/>
        </authorList>
    </citation>
    <scope>NUCLEOTIDE SEQUENCE [LARGE SCALE GENOMIC DNA]</scope>
    <source>
        <strain evidence="7 8">JCM 4362</strain>
    </source>
</reference>
<feature type="transmembrane region" description="Helical" evidence="6">
    <location>
        <begin position="228"/>
        <end position="250"/>
    </location>
</feature>
<dbReference type="InterPro" id="IPR038770">
    <property type="entry name" value="Na+/solute_symporter_sf"/>
</dbReference>
<comment type="caution">
    <text evidence="7">The sequence shown here is derived from an EMBL/GenBank/DDBJ whole genome shotgun (WGS) entry which is preliminary data.</text>
</comment>
<feature type="transmembrane region" description="Helical" evidence="6">
    <location>
        <begin position="256"/>
        <end position="277"/>
    </location>
</feature>
<organism evidence="7 8">
    <name type="scientific">Streptomyces cremeus</name>
    <dbReference type="NCBI Taxonomy" id="66881"/>
    <lineage>
        <taxon>Bacteria</taxon>
        <taxon>Bacillati</taxon>
        <taxon>Actinomycetota</taxon>
        <taxon>Actinomycetes</taxon>
        <taxon>Kitasatosporales</taxon>
        <taxon>Streptomycetaceae</taxon>
        <taxon>Streptomyces</taxon>
    </lineage>
</organism>
<sequence>MDLAAVALPVALAVIMLGLGLGLTPADFRRVLAHPKATLVALGCQVVLLPAVCFGLVNAFGLPPVLAVGMMLVVASPGGTAANLFSHLYGGDVALNVTLTAVNSVISVVTLPLVFNLSARHFLGEGTELGLQFAKTLQVFAVVLVPVVVGMCVRARAGAFARRMDRPVKIASVVILVAIILGAALQERANLLDYLRSTGPVAVALLVLSLAVGYWVPRLCRVERGQAIASCMEIGLHNTTLAITIAMGILRNTEMAVPGATYGVLMFFAAAVAGLLLRRAARTSDAGGAAPVPDDAAKAAPAPGHPGKAAPVPDHPGKAAPVPDHPGKAAPAPDHPGKAAPVPDHALPESERP</sequence>
<dbReference type="Proteomes" id="UP001589718">
    <property type="component" value="Unassembled WGS sequence"/>
</dbReference>
<dbReference type="RefSeq" id="WP_345225465.1">
    <property type="nucleotide sequence ID" value="NZ_BAAAXE010000013.1"/>
</dbReference>
<accession>A0ABV5PK61</accession>
<feature type="transmembrane region" description="Helical" evidence="6">
    <location>
        <begin position="38"/>
        <end position="60"/>
    </location>
</feature>
<keyword evidence="8" id="KW-1185">Reference proteome</keyword>
<dbReference type="PANTHER" id="PTHR10361">
    <property type="entry name" value="SODIUM-BILE ACID COTRANSPORTER"/>
    <property type="match status" value="1"/>
</dbReference>
<evidence type="ECO:0000256" key="3">
    <source>
        <dbReference type="ARBA" id="ARBA00022989"/>
    </source>
</evidence>
<feature type="transmembrane region" description="Helical" evidence="6">
    <location>
        <begin position="66"/>
        <end position="86"/>
    </location>
</feature>
<feature type="transmembrane region" description="Helical" evidence="6">
    <location>
        <begin position="93"/>
        <end position="117"/>
    </location>
</feature>
<keyword evidence="2 6" id="KW-0812">Transmembrane</keyword>
<dbReference type="EMBL" id="JBHMCR010000018">
    <property type="protein sequence ID" value="MFB9523600.1"/>
    <property type="molecule type" value="Genomic_DNA"/>
</dbReference>
<dbReference type="Gene3D" id="1.20.1530.20">
    <property type="match status" value="1"/>
</dbReference>
<evidence type="ECO:0000313" key="7">
    <source>
        <dbReference type="EMBL" id="MFB9523600.1"/>
    </source>
</evidence>
<gene>
    <name evidence="7" type="ORF">ACFFTU_27000</name>
</gene>
<feature type="transmembrane region" description="Helical" evidence="6">
    <location>
        <begin position="137"/>
        <end position="155"/>
    </location>
</feature>
<dbReference type="Pfam" id="PF01758">
    <property type="entry name" value="SBF"/>
    <property type="match status" value="1"/>
</dbReference>
<protein>
    <submittedName>
        <fullName evidence="7">Bile acid:sodium symporter</fullName>
    </submittedName>
</protein>
<dbReference type="PANTHER" id="PTHR10361:SF24">
    <property type="entry name" value="P3 PROTEIN"/>
    <property type="match status" value="1"/>
</dbReference>
<evidence type="ECO:0000256" key="1">
    <source>
        <dbReference type="ARBA" id="ARBA00004141"/>
    </source>
</evidence>
<evidence type="ECO:0000256" key="4">
    <source>
        <dbReference type="ARBA" id="ARBA00023136"/>
    </source>
</evidence>
<feature type="transmembrane region" description="Helical" evidence="6">
    <location>
        <begin position="167"/>
        <end position="185"/>
    </location>
</feature>
<name>A0ABV5PK61_STRCM</name>
<evidence type="ECO:0000256" key="6">
    <source>
        <dbReference type="SAM" id="Phobius"/>
    </source>
</evidence>
<keyword evidence="3 6" id="KW-1133">Transmembrane helix</keyword>
<feature type="transmembrane region" description="Helical" evidence="6">
    <location>
        <begin position="6"/>
        <end position="26"/>
    </location>
</feature>